<proteinExistence type="predicted"/>
<dbReference type="Pfam" id="PF13540">
    <property type="entry name" value="RCC1_2"/>
    <property type="match status" value="3"/>
</dbReference>
<dbReference type="EMBL" id="AP026798">
    <property type="protein sequence ID" value="BDR52141.1"/>
    <property type="molecule type" value="Genomic_DNA"/>
</dbReference>
<dbReference type="PROSITE" id="PS50012">
    <property type="entry name" value="RCC1_3"/>
    <property type="match status" value="13"/>
</dbReference>
<feature type="signal peptide" evidence="3">
    <location>
        <begin position="1"/>
        <end position="30"/>
    </location>
</feature>
<feature type="domain" description="RCC1-like" evidence="4">
    <location>
        <begin position="205"/>
        <end position="447"/>
    </location>
</feature>
<dbReference type="Gene3D" id="2.130.10.30">
    <property type="entry name" value="Regulator of chromosome condensation 1/beta-lactamase-inhibitor protein II"/>
    <property type="match status" value="5"/>
</dbReference>
<keyword evidence="6" id="KW-1185">Reference proteome</keyword>
<dbReference type="InterPro" id="IPR013378">
    <property type="entry name" value="InlB-like_B-rpt"/>
</dbReference>
<evidence type="ECO:0000256" key="2">
    <source>
        <dbReference type="SAM" id="Phobius"/>
    </source>
</evidence>
<dbReference type="InterPro" id="IPR058923">
    <property type="entry name" value="RCC1-like_dom"/>
</dbReference>
<evidence type="ECO:0000259" key="4">
    <source>
        <dbReference type="Pfam" id="PF25390"/>
    </source>
</evidence>
<sequence length="1108" mass="115491">MRAVRGLSTAIALAAVACLGLQGFFAPVQAQADPAPDQFAISPDAGDTAGGTQVTITPYTIPGVKLLSISSGNSHTLAIGDDGKTYAWGDNSHGQLGDNSTTAHLVPESIAPPAGVKFTQVSAGGGGQHSLALGNDYNLYAWGMNNKGQLGLGDTTDRLIPTKVTAPTGVRFTSIAAGWDFSLARGNDGKVYAWGNNDNSMNADGGGQLGVGDTAARSTPTAVVGLPASARFGVKSISTQGFTSLALGNDGNIYAWGNNAYGQLATGDQTSRASAVAIPAPTGTQFNRIIAGRYTSMAMANNGKTYMWGDSRWGQFGDGSGNSPTAPPLLAPTEATIKMPEGVRIASISRGSAHTVVVGNDGKAYSWGSNSTGQLGNTNVGVGSWIATPAPVSLPSGVTCTIAAAGGNKSFVVGNDGNVYAWGENTGGALGDGSTAARSRPVRVGGVVTISQVRFDGSYASGPSVDPISNAWTGSTPPHAAAAVEVQVDWTANGVSQPMARLKFSYLRAYTVTFKANKPGVPDVRQSVPTGRYAHYPSPTPAWDGRAFNGWFLDGHLYDFGTPVTHDITLTGQWGDFSLTPVAGPVAGGTNVTITPPPPIRFTQISNGGDHTLALGSDGKTYAWGWNTYGQLGNGTTVNPGDPHGWENSEWGSTEMDQVFAPVQFIRVCAGYQYSLAIGVDGKTYAWGLNRHGQLGYVSNNGTMGANTLPLPVQTDQHFTSLSAGGYHTLALTADGTAYSWGDNVFGELGRTGTNTSQPAPVNTSAKFTQISAGLSEEDDSTQCGHSLALATDGTIYSWGHNGYGELGRTTANYQVNADPQPINSTLRFISVSAGENHSLAVDQSGRGYAWGYNEAGKLGSSAPTAVGSSGVQIAPIDMPNGVTFTQVSAGWDHSLALGSDHLVYVWGSNRQRQLGNGFGSPNSDDYNPHPTPARVATDTLPEGEQYTDIRAAGYYSLALSSQGDIYQWGDLEQPGWGYGYDGGLMPGPQIEVTSVDFGGAAGLQLHYDDGDHKWHVVTPAHADGTVDVTIGWTVGGHAQQPAKLRFTYYLFLGLPAAGSIPLQRLSGGTLLALSVITAVFLTGYQLSRARKRRVGQHSLRPNHSNRN</sequence>
<dbReference type="InterPro" id="IPR000408">
    <property type="entry name" value="Reg_chr_condens"/>
</dbReference>
<name>A0ABM8B650_9BIFI</name>
<dbReference type="PROSITE" id="PS51257">
    <property type="entry name" value="PROKAR_LIPOPROTEIN"/>
    <property type="match status" value="1"/>
</dbReference>
<keyword evidence="2" id="KW-1133">Transmembrane helix</keyword>
<dbReference type="Pfam" id="PF09479">
    <property type="entry name" value="Flg_new"/>
    <property type="match status" value="1"/>
</dbReference>
<dbReference type="InterPro" id="IPR051210">
    <property type="entry name" value="Ub_ligase/GEF_domain"/>
</dbReference>
<dbReference type="PANTHER" id="PTHR22870:SF408">
    <property type="entry name" value="OS09G0560450 PROTEIN"/>
    <property type="match status" value="1"/>
</dbReference>
<dbReference type="SUPFAM" id="SSF50985">
    <property type="entry name" value="RCC1/BLIP-II"/>
    <property type="match status" value="2"/>
</dbReference>
<keyword evidence="2" id="KW-0812">Transmembrane</keyword>
<evidence type="ECO:0000256" key="1">
    <source>
        <dbReference type="ARBA" id="ARBA00022737"/>
    </source>
</evidence>
<keyword evidence="1" id="KW-0677">Repeat</keyword>
<keyword evidence="2" id="KW-0472">Membrane</keyword>
<dbReference type="Pfam" id="PF00415">
    <property type="entry name" value="RCC1"/>
    <property type="match status" value="3"/>
</dbReference>
<dbReference type="Pfam" id="PF25390">
    <property type="entry name" value="WD40_RLD"/>
    <property type="match status" value="1"/>
</dbReference>
<dbReference type="SUPFAM" id="SSF50965">
    <property type="entry name" value="Galactose oxidase, central domain"/>
    <property type="match status" value="1"/>
</dbReference>
<reference evidence="5 6" key="1">
    <citation type="journal article" date="2023" name="Microbiol. Spectr.">
        <title>Symbiosis of Carpenter Bees with Uncharacterized Lactic Acid Bacteria Showing NAD Auxotrophy.</title>
        <authorList>
            <person name="Kawasaki S."/>
            <person name="Ozawa K."/>
            <person name="Mori T."/>
            <person name="Yamamoto A."/>
            <person name="Ito M."/>
            <person name="Ohkuma M."/>
            <person name="Sakamoto M."/>
            <person name="Matsutani M."/>
        </authorList>
    </citation>
    <scope>NUCLEOTIDE SEQUENCE [LARGE SCALE GENOMIC DNA]</scope>
    <source>
        <strain evidence="5 6">Kim37-2</strain>
    </source>
</reference>
<gene>
    <name evidence="5" type="ORF">KIM372_00480</name>
</gene>
<organism evidence="5 6">
    <name type="scientific">Bombiscardovia nodaiensis</name>
    <dbReference type="NCBI Taxonomy" id="2932181"/>
    <lineage>
        <taxon>Bacteria</taxon>
        <taxon>Bacillati</taxon>
        <taxon>Actinomycetota</taxon>
        <taxon>Actinomycetes</taxon>
        <taxon>Bifidobacteriales</taxon>
        <taxon>Bifidobacteriaceae</taxon>
        <taxon>Bombiscardovia</taxon>
    </lineage>
</organism>
<dbReference type="InterPro" id="IPR009091">
    <property type="entry name" value="RCC1/BLIP-II"/>
</dbReference>
<accession>A0ABM8B650</accession>
<feature type="transmembrane region" description="Helical" evidence="2">
    <location>
        <begin position="1066"/>
        <end position="1085"/>
    </location>
</feature>
<dbReference type="InterPro" id="IPR011043">
    <property type="entry name" value="Gal_Oxase/kelch_b-propeller"/>
</dbReference>
<evidence type="ECO:0000313" key="6">
    <source>
        <dbReference type="Proteomes" id="UP001321766"/>
    </source>
</evidence>
<dbReference type="Proteomes" id="UP001321766">
    <property type="component" value="Chromosome"/>
</dbReference>
<keyword evidence="3" id="KW-0732">Signal</keyword>
<evidence type="ECO:0000256" key="3">
    <source>
        <dbReference type="SAM" id="SignalP"/>
    </source>
</evidence>
<dbReference type="PROSITE" id="PS00626">
    <property type="entry name" value="RCC1_2"/>
    <property type="match status" value="5"/>
</dbReference>
<evidence type="ECO:0000313" key="5">
    <source>
        <dbReference type="EMBL" id="BDR52141.1"/>
    </source>
</evidence>
<dbReference type="PANTHER" id="PTHR22870">
    <property type="entry name" value="REGULATOR OF CHROMOSOME CONDENSATION"/>
    <property type="match status" value="1"/>
</dbReference>
<dbReference type="PRINTS" id="PR00633">
    <property type="entry name" value="RCCNDNSATION"/>
</dbReference>
<protein>
    <recommendedName>
        <fullName evidence="4">RCC1-like domain-containing protein</fullName>
    </recommendedName>
</protein>
<feature type="chain" id="PRO_5047316122" description="RCC1-like domain-containing protein" evidence="3">
    <location>
        <begin position="31"/>
        <end position="1108"/>
    </location>
</feature>